<organism evidence="1 2">
    <name type="scientific">Pseudolactococcus reticulitermitis</name>
    <dbReference type="NCBI Taxonomy" id="2025039"/>
    <lineage>
        <taxon>Bacteria</taxon>
        <taxon>Bacillati</taxon>
        <taxon>Bacillota</taxon>
        <taxon>Bacilli</taxon>
        <taxon>Lactobacillales</taxon>
        <taxon>Streptococcaceae</taxon>
        <taxon>Pseudolactococcus</taxon>
    </lineage>
</organism>
<reference evidence="2" key="1">
    <citation type="submission" date="2017-08" db="EMBL/GenBank/DDBJ databases">
        <title>Draft genome sequence of Lactococcus sp. strain Rs-Y01, isolated from the gut of the lower termite Reticulitermes speratus.</title>
        <authorList>
            <person name="Ohkuma M."/>
            <person name="Yuki M."/>
        </authorList>
    </citation>
    <scope>NUCLEOTIDE SEQUENCE [LARGE SCALE GENOMIC DNA]</scope>
    <source>
        <strain evidence="2">Rs-Y01</strain>
    </source>
</reference>
<dbReference type="OrthoDB" id="1691100at2"/>
<evidence type="ECO:0000313" key="2">
    <source>
        <dbReference type="Proteomes" id="UP000218689"/>
    </source>
</evidence>
<dbReference type="AlphaFoldDB" id="A0A224X856"/>
<dbReference type="RefSeq" id="WP_094783529.1">
    <property type="nucleotide sequence ID" value="NZ_BEDT01000001.1"/>
</dbReference>
<dbReference type="InterPro" id="IPR046257">
    <property type="entry name" value="DUF6290"/>
</dbReference>
<dbReference type="EMBL" id="BEDT01000001">
    <property type="protein sequence ID" value="GAX46434.1"/>
    <property type="molecule type" value="Genomic_DNA"/>
</dbReference>
<sequence length="81" mass="9313">MATITIKVQDSEKQFFQAMAKFEGLSLSESIKRTMLEKYENEYDLKLAETSVAEFQEYIVTGKPVQSWEDLQAELGLDDDL</sequence>
<evidence type="ECO:0000313" key="1">
    <source>
        <dbReference type="EMBL" id="GAX46434.1"/>
    </source>
</evidence>
<dbReference type="Proteomes" id="UP000218689">
    <property type="component" value="Unassembled WGS sequence"/>
</dbReference>
<evidence type="ECO:0008006" key="3">
    <source>
        <dbReference type="Google" id="ProtNLM"/>
    </source>
</evidence>
<comment type="caution">
    <text evidence="1">The sequence shown here is derived from an EMBL/GenBank/DDBJ whole genome shotgun (WGS) entry which is preliminary data.</text>
</comment>
<accession>A0A224X856</accession>
<keyword evidence="2" id="KW-1185">Reference proteome</keyword>
<dbReference type="NCBIfam" id="NF046040">
    <property type="entry name" value="RelB_antitoxin"/>
    <property type="match status" value="1"/>
</dbReference>
<name>A0A224X856_9LACT</name>
<gene>
    <name evidence="1" type="ORF">RsY01_13</name>
</gene>
<protein>
    <recommendedName>
        <fullName evidence="3">Antitoxin</fullName>
    </recommendedName>
</protein>
<proteinExistence type="predicted"/>
<dbReference type="Pfam" id="PF19807">
    <property type="entry name" value="DUF6290"/>
    <property type="match status" value="1"/>
</dbReference>